<feature type="transmembrane region" description="Helical" evidence="1">
    <location>
        <begin position="158"/>
        <end position="180"/>
    </location>
</feature>
<comment type="caution">
    <text evidence="2">The sequence shown here is derived from an EMBL/GenBank/DDBJ whole genome shotgun (WGS) entry which is preliminary data.</text>
</comment>
<evidence type="ECO:0008006" key="4">
    <source>
        <dbReference type="Google" id="ProtNLM"/>
    </source>
</evidence>
<dbReference type="Proteomes" id="UP000245638">
    <property type="component" value="Unassembled WGS sequence"/>
</dbReference>
<keyword evidence="1" id="KW-0472">Membrane</keyword>
<evidence type="ECO:0000256" key="1">
    <source>
        <dbReference type="SAM" id="Phobius"/>
    </source>
</evidence>
<keyword evidence="1" id="KW-0812">Transmembrane</keyword>
<evidence type="ECO:0000313" key="3">
    <source>
        <dbReference type="Proteomes" id="UP000245638"/>
    </source>
</evidence>
<reference evidence="2 3" key="1">
    <citation type="journal article" date="2015" name="Appl. Environ. Microbiol.">
        <title>Nanoarchaeota, Their Sulfolobales Host, and Nanoarchaeota Virus Distribution across Yellowstone National Park Hot Springs.</title>
        <authorList>
            <person name="Munson-McGee J.H."/>
            <person name="Field E.K."/>
            <person name="Bateson M."/>
            <person name="Rooney C."/>
            <person name="Stepanauskas R."/>
            <person name="Young M.J."/>
        </authorList>
    </citation>
    <scope>NUCLEOTIDE SEQUENCE [LARGE SCALE GENOMIC DNA]</scope>
    <source>
        <strain evidence="2">SCGC AC-742_N10</strain>
    </source>
</reference>
<dbReference type="EMBL" id="QEFD01000218">
    <property type="protein sequence ID" value="PVU74394.1"/>
    <property type="molecule type" value="Genomic_DNA"/>
</dbReference>
<dbReference type="PANTHER" id="PTHR35804">
    <property type="entry name" value="LYSINE EXPORTER LYSO"/>
    <property type="match status" value="1"/>
</dbReference>
<dbReference type="GO" id="GO:0005886">
    <property type="term" value="C:plasma membrane"/>
    <property type="evidence" value="ECO:0007669"/>
    <property type="project" value="TreeGrafter"/>
</dbReference>
<feature type="transmembrane region" description="Helical" evidence="1">
    <location>
        <begin position="26"/>
        <end position="43"/>
    </location>
</feature>
<name>A0A2T9X2S9_9CREN</name>
<dbReference type="AlphaFoldDB" id="A0A2T9X2S9"/>
<feature type="transmembrane region" description="Helical" evidence="1">
    <location>
        <begin position="97"/>
        <end position="117"/>
    </location>
</feature>
<feature type="transmembrane region" description="Helical" evidence="1">
    <location>
        <begin position="55"/>
        <end position="77"/>
    </location>
</feature>
<evidence type="ECO:0000313" key="2">
    <source>
        <dbReference type="EMBL" id="PVU74394.1"/>
    </source>
</evidence>
<dbReference type="PANTHER" id="PTHR35804:SF1">
    <property type="entry name" value="LYSINE EXPORTER LYSO"/>
    <property type="match status" value="1"/>
</dbReference>
<feature type="transmembrane region" description="Helical" evidence="1">
    <location>
        <begin position="243"/>
        <end position="262"/>
    </location>
</feature>
<feature type="transmembrane region" description="Helical" evidence="1">
    <location>
        <begin position="129"/>
        <end position="146"/>
    </location>
</feature>
<feature type="transmembrane region" description="Helical" evidence="1">
    <location>
        <begin position="200"/>
        <end position="223"/>
    </location>
</feature>
<organism evidence="2 3">
    <name type="scientific">Acidianus hospitalis</name>
    <dbReference type="NCBI Taxonomy" id="563177"/>
    <lineage>
        <taxon>Archaea</taxon>
        <taxon>Thermoproteota</taxon>
        <taxon>Thermoprotei</taxon>
        <taxon>Sulfolobales</taxon>
        <taxon>Sulfolobaceae</taxon>
        <taxon>Acidianus</taxon>
    </lineage>
</organism>
<gene>
    <name evidence="2" type="ORF">DDW13_07585</name>
</gene>
<proteinExistence type="predicted"/>
<protein>
    <recommendedName>
        <fullName evidence="4">DUF340 domain-containing protein</fullName>
    </recommendedName>
</protein>
<feature type="transmembrane region" description="Helical" evidence="1">
    <location>
        <begin position="274"/>
        <end position="292"/>
    </location>
</feature>
<dbReference type="InterPro" id="IPR005642">
    <property type="entry name" value="LysO"/>
</dbReference>
<sequence length="294" mass="32471">MFFTLTFISLYVVSLILGRKINIPQIFSDGIVLILIFTISFWGGNQISAEYVGSIILVSFISSLVIVTITYFLGSFINERTEEGKIKGVDIKTQLKYLLPLIIGFLVGLITRFYSIIISDSVFDEIIDWELYVLAVVIGISIGKELKKELMKRISRFAIFSVIIAIIGGIISSVTLFLFLSIRPFNLALAISLGSGWYSYTGPIVAKYYGPIYGVIAFLVNFLREQFTFSLLPIFLRIRSTPLGAVAVGGATSMDTTLGFYVDVLGYEYGVGAMINGVVLTLIVPLILPIILSF</sequence>
<dbReference type="Pfam" id="PF03956">
    <property type="entry name" value="Lys_export"/>
    <property type="match status" value="1"/>
</dbReference>
<accession>A0A2T9X2S9</accession>
<keyword evidence="1" id="KW-1133">Transmembrane helix</keyword>
<dbReference type="GO" id="GO:0015661">
    <property type="term" value="F:L-lysine efflux transmembrane transporter activity"/>
    <property type="evidence" value="ECO:0007669"/>
    <property type="project" value="InterPro"/>
</dbReference>